<organism evidence="6 7">
    <name type="scientific">Acidithrix ferrooxidans</name>
    <dbReference type="NCBI Taxonomy" id="1280514"/>
    <lineage>
        <taxon>Bacteria</taxon>
        <taxon>Bacillati</taxon>
        <taxon>Actinomycetota</taxon>
        <taxon>Acidimicrobiia</taxon>
        <taxon>Acidimicrobiales</taxon>
        <taxon>Acidimicrobiaceae</taxon>
        <taxon>Acidithrix</taxon>
    </lineage>
</organism>
<keyword evidence="3" id="KW-0460">Magnesium</keyword>
<evidence type="ECO:0000256" key="2">
    <source>
        <dbReference type="ARBA" id="ARBA00023027"/>
    </source>
</evidence>
<evidence type="ECO:0000313" key="6">
    <source>
        <dbReference type="EMBL" id="KJF15932.1"/>
    </source>
</evidence>
<keyword evidence="3" id="KW-0479">Metal-binding</keyword>
<feature type="domain" description="NADH-quinone oxidoreductase subunit D" evidence="5">
    <location>
        <begin position="268"/>
        <end position="416"/>
    </location>
</feature>
<dbReference type="OrthoDB" id="3196856at2"/>
<dbReference type="InterPro" id="IPR001268">
    <property type="entry name" value="NADH_UbQ_OxRdtase_30kDa_su"/>
</dbReference>
<feature type="binding site" evidence="3">
    <location>
        <position position="454"/>
    </location>
    <ligand>
        <name>Mg(2+)</name>
        <dbReference type="ChEBI" id="CHEBI:18420"/>
    </ligand>
</feature>
<dbReference type="Gene3D" id="3.30.460.80">
    <property type="entry name" value="NADH:ubiquinone oxidoreductase, 30kDa subunit"/>
    <property type="match status" value="1"/>
</dbReference>
<dbReference type="Gene3D" id="1.10.645.10">
    <property type="entry name" value="Cytochrome-c3 Hydrogenase, chain B"/>
    <property type="match status" value="1"/>
</dbReference>
<dbReference type="InterPro" id="IPR052197">
    <property type="entry name" value="ComplexI_49kDa-like"/>
</dbReference>
<dbReference type="InterPro" id="IPR037232">
    <property type="entry name" value="NADH_quin_OxRdtase_su_C/D-like"/>
</dbReference>
<proteinExistence type="predicted"/>
<sequence>MSKSVRRYVAPTELIDVARELLALGCRFQMAYHRHSGRSLEIVYLVDQGPNLEFLEIIVRSEGELPSLSEVAPLLSWYEREIMDLSEITFIGNPESFPLVVLNGMTLDGSPFDPNCDVQPLLSGTPASPSLPEIEASQVQDLFWGPIRADIVETGEFHFAYIGEEILHYTPRLFYKHRGIEHGLQNRDPAAGLILAERVSGVGTISHGLAYCLAVENAFGFEVPQRAQLLRIVLAELERIYNNLHFFAMLAKTTTLKVGEAFGLLLEEEAKQINAKLSGHRLLRNLLSTGGLRRDLNVGFLAFELRSLKAKVQDYLDSLANTQSYLDRLMETGILSADAAFDFGATGPIANASGLQRDLRVHHPYSGYDALSMKIPLRTKGDALARAEVRAESLIGAFDLIDQAIQTLEPGDINLYKPIVPVGTVDGLGWTEGPRGSCFYAVRLNDGIFERVKIKSPSFSNWKAFPLTVHSSNMMDYAINEASFGLTIAGADR</sequence>
<dbReference type="EMBL" id="JXYS01000110">
    <property type="protein sequence ID" value="KJF15932.1"/>
    <property type="molecule type" value="Genomic_DNA"/>
</dbReference>
<evidence type="ECO:0000256" key="1">
    <source>
        <dbReference type="ARBA" id="ARBA00023002"/>
    </source>
</evidence>
<dbReference type="GO" id="GO:0016651">
    <property type="term" value="F:oxidoreductase activity, acting on NAD(P)H"/>
    <property type="evidence" value="ECO:0007669"/>
    <property type="project" value="InterPro"/>
</dbReference>
<dbReference type="RefSeq" id="WP_052606882.1">
    <property type="nucleotide sequence ID" value="NZ_JXYS01000110.1"/>
</dbReference>
<dbReference type="SUPFAM" id="SSF143243">
    <property type="entry name" value="Nqo5-like"/>
    <property type="match status" value="1"/>
</dbReference>
<dbReference type="GO" id="GO:0016151">
    <property type="term" value="F:nickel cation binding"/>
    <property type="evidence" value="ECO:0007669"/>
    <property type="project" value="InterPro"/>
</dbReference>
<evidence type="ECO:0000259" key="4">
    <source>
        <dbReference type="Pfam" id="PF00329"/>
    </source>
</evidence>
<reference evidence="6 7" key="1">
    <citation type="submission" date="2015-01" db="EMBL/GenBank/DDBJ databases">
        <title>Draft genome of the acidophilic iron oxidizer Acidithrix ferrooxidans strain Py-F3.</title>
        <authorList>
            <person name="Poehlein A."/>
            <person name="Eisen S."/>
            <person name="Schloemann M."/>
            <person name="Johnson B.D."/>
            <person name="Daniel R."/>
            <person name="Muehling M."/>
        </authorList>
    </citation>
    <scope>NUCLEOTIDE SEQUENCE [LARGE SCALE GENOMIC DNA]</scope>
    <source>
        <strain evidence="6 7">Py-F3</strain>
    </source>
</reference>
<dbReference type="PANTHER" id="PTHR43485">
    <property type="entry name" value="HYDROGENASE-4 COMPONENT G"/>
    <property type="match status" value="1"/>
</dbReference>
<keyword evidence="7" id="KW-1185">Reference proteome</keyword>
<dbReference type="Pfam" id="PF00346">
    <property type="entry name" value="Complex1_49kDa"/>
    <property type="match status" value="1"/>
</dbReference>
<dbReference type="InterPro" id="IPR029014">
    <property type="entry name" value="NiFe-Hase_large"/>
</dbReference>
<dbReference type="PATRIC" id="fig|1280514.3.peg.4305"/>
<feature type="domain" description="NADH:ubiquinone oxidoreductase 30kDa subunit" evidence="4">
    <location>
        <begin position="8"/>
        <end position="112"/>
    </location>
</feature>
<gene>
    <name evidence="6" type="primary">hycE2</name>
    <name evidence="6" type="ORF">AXFE_32170</name>
</gene>
<comment type="caution">
    <text evidence="6">The sequence shown here is derived from an EMBL/GenBank/DDBJ whole genome shotgun (WGS) entry which is preliminary data.</text>
</comment>
<dbReference type="GO" id="GO:0016829">
    <property type="term" value="F:lyase activity"/>
    <property type="evidence" value="ECO:0007669"/>
    <property type="project" value="UniProtKB-KW"/>
</dbReference>
<evidence type="ECO:0000256" key="3">
    <source>
        <dbReference type="PIRSR" id="PIRSR601501-1"/>
    </source>
</evidence>
<dbReference type="STRING" id="1280514.AXFE_32170"/>
<feature type="binding site" evidence="3">
    <location>
        <position position="181"/>
    </location>
    <ligand>
        <name>Mg(2+)</name>
        <dbReference type="ChEBI" id="CHEBI:18420"/>
    </ligand>
</feature>
<evidence type="ECO:0000259" key="5">
    <source>
        <dbReference type="Pfam" id="PF00346"/>
    </source>
</evidence>
<dbReference type="SUPFAM" id="SSF56762">
    <property type="entry name" value="HydB/Nqo4-like"/>
    <property type="match status" value="1"/>
</dbReference>
<dbReference type="InterPro" id="IPR001135">
    <property type="entry name" value="NADH_Q_OxRdtase_suD"/>
</dbReference>
<dbReference type="GO" id="GO:0008137">
    <property type="term" value="F:NADH dehydrogenase (ubiquinone) activity"/>
    <property type="evidence" value="ECO:0007669"/>
    <property type="project" value="InterPro"/>
</dbReference>
<keyword evidence="6" id="KW-0456">Lyase</keyword>
<dbReference type="Pfam" id="PF00374">
    <property type="entry name" value="NiFeSe_Hases"/>
    <property type="match status" value="1"/>
</dbReference>
<accession>A0A0D8HDS3</accession>
<dbReference type="GO" id="GO:0051287">
    <property type="term" value="F:NAD binding"/>
    <property type="evidence" value="ECO:0007669"/>
    <property type="project" value="InterPro"/>
</dbReference>
<keyword evidence="2" id="KW-0520">NAD</keyword>
<evidence type="ECO:0000313" key="7">
    <source>
        <dbReference type="Proteomes" id="UP000032360"/>
    </source>
</evidence>
<keyword evidence="1" id="KW-0560">Oxidoreductase</keyword>
<protein>
    <submittedName>
        <fullName evidence="6">Formate hydrogenlyase subunit 5</fullName>
    </submittedName>
</protein>
<dbReference type="AlphaFoldDB" id="A0A0D8HDS3"/>
<dbReference type="InterPro" id="IPR001501">
    <property type="entry name" value="Ni-dep_hyd_lsu"/>
</dbReference>
<dbReference type="GO" id="GO:0048038">
    <property type="term" value="F:quinone binding"/>
    <property type="evidence" value="ECO:0007669"/>
    <property type="project" value="InterPro"/>
</dbReference>
<dbReference type="Pfam" id="PF00329">
    <property type="entry name" value="Complex1_30kDa"/>
    <property type="match status" value="1"/>
</dbReference>
<name>A0A0D8HDS3_9ACTN</name>
<dbReference type="Proteomes" id="UP000032360">
    <property type="component" value="Unassembled WGS sequence"/>
</dbReference>
<dbReference type="PANTHER" id="PTHR43485:SF1">
    <property type="entry name" value="FORMATE HYDROGENLYASE SUBUNIT 5-RELATED"/>
    <property type="match status" value="1"/>
</dbReference>